<dbReference type="OrthoDB" id="9779753at2"/>
<dbReference type="GO" id="GO:0016829">
    <property type="term" value="F:lyase activity"/>
    <property type="evidence" value="ECO:0007669"/>
    <property type="project" value="UniProtKB-KW"/>
</dbReference>
<dbReference type="SUPFAM" id="SSF52374">
    <property type="entry name" value="Nucleotidylyl transferase"/>
    <property type="match status" value="1"/>
</dbReference>
<dbReference type="InterPro" id="IPR014729">
    <property type="entry name" value="Rossmann-like_a/b/a_fold"/>
</dbReference>
<sequence>MDRVVDLYLNEPATRKRWEAFLSQLDIHNFSDREIDVIDHTLGLLDEDGKLVGTGSIAGNVLKYIAVCNKDAVVGARFNKIVTALQQYLFNERIFHSFVFTKLKYSSSFQHLGFTELAHSDQAAFLESGTPNVEDYLDELPKIADQANKKVTAVVMNANPFTLGHLHLVEEASKSNDLVYVFVVATDLSLFNSQERLKLVQAGLKQLKNVVVVSGEDYMVSSATFPAYFLQSPEDLIQTQTTIDARVFKNIIAPKLNISSRFLGEEPKSHTTSIYNLVLKKELEPSIAVKIIPRLELGGELITATQIRREIKAGNLDQIKSFVPETTFEFIESNLAELQQRIKEGMNINGN</sequence>
<accession>I7JYL1</accession>
<keyword evidence="5" id="KW-0456">Lyase</keyword>
<keyword evidence="6" id="KW-1185">Reference proteome</keyword>
<dbReference type="NCBIfam" id="TIGR00125">
    <property type="entry name" value="cyt_tran_rel"/>
    <property type="match status" value="1"/>
</dbReference>
<dbReference type="RefSeq" id="WP_009560197.1">
    <property type="nucleotide sequence ID" value="NZ_AYZN01000001.1"/>
</dbReference>
<dbReference type="Pfam" id="PF08218">
    <property type="entry name" value="Citrate_ly_lig"/>
    <property type="match status" value="1"/>
</dbReference>
<dbReference type="InterPro" id="IPR013166">
    <property type="entry name" value="Citrate_lyase_ligase_C"/>
</dbReference>
<dbReference type="PANTHER" id="PTHR40599:SF1">
    <property type="entry name" value="[CITRATE [PRO-3S]-LYASE] LIGASE"/>
    <property type="match status" value="1"/>
</dbReference>
<keyword evidence="2 3" id="KW-0067">ATP-binding</keyword>
<dbReference type="Proteomes" id="UP000009311">
    <property type="component" value="Unassembled WGS sequence"/>
</dbReference>
<dbReference type="GO" id="GO:0005524">
    <property type="term" value="F:ATP binding"/>
    <property type="evidence" value="ECO:0007669"/>
    <property type="project" value="UniProtKB-UniRule"/>
</dbReference>
<dbReference type="PIRSF" id="PIRSF005751">
    <property type="entry name" value="Acet_citr_lig"/>
    <property type="match status" value="1"/>
</dbReference>
<name>I7JYL1_9LACO</name>
<comment type="function">
    <text evidence="3">Acetylation of prosthetic group (2-(5''-phosphoribosyl)-3'-dephosphocoenzyme-A) of the gamma subunit of citrate lyase.</text>
</comment>
<proteinExistence type="predicted"/>
<dbReference type="STRING" id="1423790.BN53_06050"/>
<evidence type="ECO:0000256" key="1">
    <source>
        <dbReference type="ARBA" id="ARBA00022741"/>
    </source>
</evidence>
<reference evidence="5 6" key="1">
    <citation type="submission" date="2012-06" db="EMBL/GenBank/DDBJ databases">
        <title>Draft Genome Sequence of Lactobacillus pasteurii CRBIP 24.76T.</title>
        <authorList>
            <person name="Cousin S."/>
            <person name="Bouchier C."/>
            <person name="Loux V."/>
            <person name="Ma L."/>
            <person name="Creno S."/>
            <person name="Bizet C."/>
            <person name="Clermont D."/>
        </authorList>
    </citation>
    <scope>NUCLEOTIDE SEQUENCE [LARGE SCALE GENOMIC DNA]</scope>
    <source>
        <strain evidence="6">CRBIP 24.76T</strain>
    </source>
</reference>
<comment type="catalytic activity">
    <reaction evidence="3">
        <text>holo-[citrate lyase ACP] + acetate + ATP = acetyl-[citrate lyase ACP] + AMP + diphosphate</text>
        <dbReference type="Rhea" id="RHEA:23788"/>
        <dbReference type="Rhea" id="RHEA-COMP:10158"/>
        <dbReference type="Rhea" id="RHEA-COMP:13710"/>
        <dbReference type="ChEBI" id="CHEBI:30089"/>
        <dbReference type="ChEBI" id="CHEBI:30616"/>
        <dbReference type="ChEBI" id="CHEBI:33019"/>
        <dbReference type="ChEBI" id="CHEBI:82683"/>
        <dbReference type="ChEBI" id="CHEBI:137976"/>
        <dbReference type="ChEBI" id="CHEBI:456215"/>
        <dbReference type="EC" id="6.2.1.22"/>
    </reaction>
</comment>
<dbReference type="Gene3D" id="3.40.50.620">
    <property type="entry name" value="HUPs"/>
    <property type="match status" value="1"/>
</dbReference>
<dbReference type="PANTHER" id="PTHR40599">
    <property type="entry name" value="[CITRATE [PRO-3S]-LYASE] LIGASE"/>
    <property type="match status" value="1"/>
</dbReference>
<dbReference type="PATRIC" id="fig|1423790.3.peg.190"/>
<organism evidence="5 6">
    <name type="scientific">Lactobacillus pasteurii DSM 23907 = CRBIP 24.76</name>
    <dbReference type="NCBI Taxonomy" id="1423790"/>
    <lineage>
        <taxon>Bacteria</taxon>
        <taxon>Bacillati</taxon>
        <taxon>Bacillota</taxon>
        <taxon>Bacilli</taxon>
        <taxon>Lactobacillales</taxon>
        <taxon>Lactobacillaceae</taxon>
        <taxon>Lactobacillus</taxon>
    </lineage>
</organism>
<evidence type="ECO:0000313" key="5">
    <source>
        <dbReference type="EMBL" id="CCI85645.1"/>
    </source>
</evidence>
<dbReference type="InterPro" id="IPR005216">
    <property type="entry name" value="Citrate_lyase_ligase"/>
</dbReference>
<evidence type="ECO:0000256" key="2">
    <source>
        <dbReference type="ARBA" id="ARBA00022840"/>
    </source>
</evidence>
<dbReference type="AlphaFoldDB" id="I7JYL1"/>
<dbReference type="EC" id="6.2.1.22" evidence="3"/>
<evidence type="ECO:0000256" key="3">
    <source>
        <dbReference type="PIRNR" id="PIRNR005751"/>
    </source>
</evidence>
<comment type="caution">
    <text evidence="5">The sequence shown here is derived from an EMBL/GenBank/DDBJ whole genome shotgun (WGS) entry which is preliminary data.</text>
</comment>
<keyword evidence="3 5" id="KW-0436">Ligase</keyword>
<dbReference type="eggNOG" id="COG3053">
    <property type="taxonomic scope" value="Bacteria"/>
</dbReference>
<dbReference type="EMBL" id="CAKD01000023">
    <property type="protein sequence ID" value="CCI85645.1"/>
    <property type="molecule type" value="Genomic_DNA"/>
</dbReference>
<dbReference type="GO" id="GO:0008771">
    <property type="term" value="F:[citrate (pro-3S)-lyase] ligase activity"/>
    <property type="evidence" value="ECO:0007669"/>
    <property type="project" value="UniProtKB-EC"/>
</dbReference>
<protein>
    <recommendedName>
        <fullName evidence="3">[Citrate [pro-3S]-lyase] ligase</fullName>
        <ecNumber evidence="3">6.2.1.22</ecNumber>
    </recommendedName>
</protein>
<evidence type="ECO:0000259" key="4">
    <source>
        <dbReference type="SMART" id="SM00764"/>
    </source>
</evidence>
<dbReference type="InterPro" id="IPR004821">
    <property type="entry name" value="Cyt_trans-like"/>
</dbReference>
<dbReference type="SMART" id="SM00764">
    <property type="entry name" value="Citrate_ly_lig"/>
    <property type="match status" value="1"/>
</dbReference>
<keyword evidence="1 3" id="KW-0547">Nucleotide-binding</keyword>
<feature type="domain" description="Citrate lyase ligase C-terminal" evidence="4">
    <location>
        <begin position="151"/>
        <end position="331"/>
    </location>
</feature>
<dbReference type="NCBIfam" id="TIGR00124">
    <property type="entry name" value="cit_ly_ligase"/>
    <property type="match status" value="1"/>
</dbReference>
<evidence type="ECO:0000313" key="6">
    <source>
        <dbReference type="Proteomes" id="UP000009311"/>
    </source>
</evidence>
<gene>
    <name evidence="5" type="ORF">BN53_06050</name>
</gene>